<keyword evidence="7 18" id="KW-0679">Respiratory chain</keyword>
<evidence type="ECO:0000256" key="16">
    <source>
        <dbReference type="ARBA" id="ARBA00023136"/>
    </source>
</evidence>
<keyword evidence="10 18" id="KW-1278">Translocase</keyword>
<keyword evidence="9 18" id="KW-0999">Mitochondrion inner membrane</keyword>
<dbReference type="GO" id="GO:0005743">
    <property type="term" value="C:mitochondrial inner membrane"/>
    <property type="evidence" value="ECO:0007669"/>
    <property type="project" value="UniProtKB-SubCell"/>
</dbReference>
<feature type="transmembrane region" description="Helical" evidence="18">
    <location>
        <begin position="59"/>
        <end position="79"/>
    </location>
</feature>
<feature type="chain" id="PRO_5002174657" description="NADH-ubiquinone oxidoreductase chain 2" evidence="19">
    <location>
        <begin position="21"/>
        <end position="330"/>
    </location>
</feature>
<dbReference type="GO" id="GO:0006120">
    <property type="term" value="P:mitochondrial electron transport, NADH to ubiquinone"/>
    <property type="evidence" value="ECO:0007669"/>
    <property type="project" value="InterPro"/>
</dbReference>
<keyword evidence="16 18" id="KW-0472">Membrane</keyword>
<evidence type="ECO:0000256" key="15">
    <source>
        <dbReference type="ARBA" id="ARBA00023128"/>
    </source>
</evidence>
<keyword evidence="19" id="KW-0732">Signal</keyword>
<feature type="transmembrane region" description="Helical" evidence="18">
    <location>
        <begin position="308"/>
        <end position="329"/>
    </location>
</feature>
<sequence>MVSPFSMLFFFTLILGLVLCVSSDSWFGAWVGLELNLLSFIPLISSSSNRYSSESILKYFLVQVLASIMIIFSSLFILMMVNLKMVFSLSLMLKLGAAPFHFWFPQVMEGLNWIQVLILMTFQKVGPMILLSYLVYDKWSLIMIFTSAVVSAVVGATGGLNQLYLRKIMAFSSINHMSWMFFAMILSEYCWLLYFSIYCLLSFLVVVNFYLQQAYHFSHLINSSFPLIPKIMSMMSLFSLGGLPPFLGFIPKWFIIQEMITSNYFYPLMVLLMCSLVTLYFYIRLSISFLTLMFPFSSWILKDYEGEVVMNGMMVMNFLGLLIPSLYMMC</sequence>
<evidence type="ECO:0000256" key="1">
    <source>
        <dbReference type="ARBA" id="ARBA00003257"/>
    </source>
</evidence>
<evidence type="ECO:0000256" key="17">
    <source>
        <dbReference type="ARBA" id="ARBA00049551"/>
    </source>
</evidence>
<dbReference type="InterPro" id="IPR050175">
    <property type="entry name" value="Complex_I_Subunit_2"/>
</dbReference>
<name>A0A0C5AR41_FAXLI</name>
<evidence type="ECO:0000313" key="21">
    <source>
        <dbReference type="EMBL" id="AJK90935.1"/>
    </source>
</evidence>
<feature type="signal peptide" evidence="19">
    <location>
        <begin position="1"/>
        <end position="20"/>
    </location>
</feature>
<keyword evidence="14 18" id="KW-0830">Ubiquinone</keyword>
<dbReference type="InterPro" id="IPR003917">
    <property type="entry name" value="NADH_UbQ_OxRdtase_chain2"/>
</dbReference>
<dbReference type="InterPro" id="IPR001750">
    <property type="entry name" value="ND/Mrp_TM"/>
</dbReference>
<dbReference type="PANTHER" id="PTHR46552">
    <property type="entry name" value="NADH-UBIQUINONE OXIDOREDUCTASE CHAIN 2"/>
    <property type="match status" value="1"/>
</dbReference>
<evidence type="ECO:0000256" key="8">
    <source>
        <dbReference type="ARBA" id="ARBA00022692"/>
    </source>
</evidence>
<dbReference type="EMBL" id="KP205431">
    <property type="protein sequence ID" value="AJK90935.1"/>
    <property type="molecule type" value="Genomic_DNA"/>
</dbReference>
<proteinExistence type="inferred from homology"/>
<comment type="similarity">
    <text evidence="3 18">Belongs to the complex I subunit 2 family.</text>
</comment>
<keyword evidence="11 18" id="KW-0249">Electron transport</keyword>
<evidence type="ECO:0000256" key="2">
    <source>
        <dbReference type="ARBA" id="ARBA00004448"/>
    </source>
</evidence>
<protein>
    <recommendedName>
        <fullName evidence="5 18">NADH-ubiquinone oxidoreductase chain 2</fullName>
        <ecNumber evidence="4 18">7.1.1.2</ecNumber>
    </recommendedName>
</protein>
<geneLocation type="mitochondrion" evidence="21"/>
<gene>
    <name evidence="21" type="primary">nad2</name>
</gene>
<evidence type="ECO:0000256" key="10">
    <source>
        <dbReference type="ARBA" id="ARBA00022967"/>
    </source>
</evidence>
<keyword evidence="13 18" id="KW-0520">NAD</keyword>
<dbReference type="PRINTS" id="PR01436">
    <property type="entry name" value="NADHDHGNASE2"/>
</dbReference>
<feature type="domain" description="NADH:quinone oxidoreductase/Mrp antiporter transmembrane" evidence="20">
    <location>
        <begin position="80"/>
        <end position="273"/>
    </location>
</feature>
<evidence type="ECO:0000256" key="4">
    <source>
        <dbReference type="ARBA" id="ARBA00012944"/>
    </source>
</evidence>
<evidence type="ECO:0000256" key="7">
    <source>
        <dbReference type="ARBA" id="ARBA00022660"/>
    </source>
</evidence>
<dbReference type="AlphaFoldDB" id="A0A0C5AR41"/>
<evidence type="ECO:0000256" key="11">
    <source>
        <dbReference type="ARBA" id="ARBA00022982"/>
    </source>
</evidence>
<evidence type="ECO:0000256" key="14">
    <source>
        <dbReference type="ARBA" id="ARBA00023075"/>
    </source>
</evidence>
<evidence type="ECO:0000256" key="6">
    <source>
        <dbReference type="ARBA" id="ARBA00022448"/>
    </source>
</evidence>
<dbReference type="Pfam" id="PF00361">
    <property type="entry name" value="Proton_antipo_M"/>
    <property type="match status" value="1"/>
</dbReference>
<feature type="transmembrane region" description="Helical" evidence="18">
    <location>
        <begin position="231"/>
        <end position="251"/>
    </location>
</feature>
<evidence type="ECO:0000259" key="20">
    <source>
        <dbReference type="Pfam" id="PF00361"/>
    </source>
</evidence>
<evidence type="ECO:0000256" key="9">
    <source>
        <dbReference type="ARBA" id="ARBA00022792"/>
    </source>
</evidence>
<comment type="catalytic activity">
    <reaction evidence="17 18">
        <text>a ubiquinone + NADH + 5 H(+)(in) = a ubiquinol + NAD(+) + 4 H(+)(out)</text>
        <dbReference type="Rhea" id="RHEA:29091"/>
        <dbReference type="Rhea" id="RHEA-COMP:9565"/>
        <dbReference type="Rhea" id="RHEA-COMP:9566"/>
        <dbReference type="ChEBI" id="CHEBI:15378"/>
        <dbReference type="ChEBI" id="CHEBI:16389"/>
        <dbReference type="ChEBI" id="CHEBI:17976"/>
        <dbReference type="ChEBI" id="CHEBI:57540"/>
        <dbReference type="ChEBI" id="CHEBI:57945"/>
        <dbReference type="EC" id="7.1.1.2"/>
    </reaction>
</comment>
<comment type="function">
    <text evidence="1">Core subunit of the mitochondrial membrane respiratory chain NADH dehydrogenase (Complex I) that is believed to belong to the minimal assembly required for catalysis. Complex I functions in the transfer of electrons from NADH to the respiratory chain. The immediate electron acceptor for the enzyme is believed to be ubiquinone.</text>
</comment>
<comment type="function">
    <text evidence="18">Core subunit of the mitochondrial membrane respiratory chain NADH dehydrogenase (Complex I) which catalyzes electron transfer from NADH through the respiratory chain, using ubiquinone as an electron acceptor. Essential for the catalytic activity and assembly of complex I.</text>
</comment>
<accession>A0A0C5AR41</accession>
<feature type="transmembrane region" description="Helical" evidence="18">
    <location>
        <begin position="116"/>
        <end position="136"/>
    </location>
</feature>
<feature type="transmembrane region" description="Helical" evidence="18">
    <location>
        <begin position="263"/>
        <end position="283"/>
    </location>
</feature>
<evidence type="ECO:0000256" key="19">
    <source>
        <dbReference type="SAM" id="SignalP"/>
    </source>
</evidence>
<dbReference type="EC" id="7.1.1.2" evidence="4 18"/>
<evidence type="ECO:0000256" key="13">
    <source>
        <dbReference type="ARBA" id="ARBA00023027"/>
    </source>
</evidence>
<feature type="transmembrane region" description="Helical" evidence="18">
    <location>
        <begin position="142"/>
        <end position="165"/>
    </location>
</feature>
<keyword evidence="12 18" id="KW-1133">Transmembrane helix</keyword>
<keyword evidence="8 18" id="KW-0812">Transmembrane</keyword>
<feature type="transmembrane region" description="Helical" evidence="18">
    <location>
        <begin position="85"/>
        <end position="104"/>
    </location>
</feature>
<feature type="transmembrane region" description="Helical" evidence="18">
    <location>
        <begin position="186"/>
        <end position="211"/>
    </location>
</feature>
<reference evidence="21" key="1">
    <citation type="submission" date="2014-11" db="EMBL/GenBank/DDBJ databases">
        <title>The complete mitogenome of the Delcore Crayfish, Orconectes limosus (Rafinesque, 1817).</title>
        <authorList>
            <person name="Gan H.M."/>
            <person name="Lee Y.P."/>
            <person name="Grandjean F."/>
            <person name="Austin C.M."/>
        </authorList>
    </citation>
    <scope>NUCLEOTIDE SEQUENCE</scope>
    <source>
        <tissue evidence="21">Muscle tissue</tissue>
    </source>
</reference>
<comment type="subcellular location">
    <subcellularLocation>
        <location evidence="2 18">Mitochondrion inner membrane</location>
        <topology evidence="2 18">Multi-pass membrane protein</topology>
    </subcellularLocation>
</comment>
<dbReference type="GO" id="GO:0008137">
    <property type="term" value="F:NADH dehydrogenase (ubiquinone) activity"/>
    <property type="evidence" value="ECO:0007669"/>
    <property type="project" value="UniProtKB-EC"/>
</dbReference>
<evidence type="ECO:0000256" key="12">
    <source>
        <dbReference type="ARBA" id="ARBA00022989"/>
    </source>
</evidence>
<keyword evidence="15 18" id="KW-0496">Mitochondrion</keyword>
<dbReference type="PANTHER" id="PTHR46552:SF1">
    <property type="entry name" value="NADH-UBIQUINONE OXIDOREDUCTASE CHAIN 2"/>
    <property type="match status" value="1"/>
</dbReference>
<organism evidence="21">
    <name type="scientific">Faxonius limosus</name>
    <name type="common">Spinycheek crayfish</name>
    <name type="synonym">Orconectes limosus</name>
    <dbReference type="NCBI Taxonomy" id="28379"/>
    <lineage>
        <taxon>Eukaryota</taxon>
        <taxon>Metazoa</taxon>
        <taxon>Ecdysozoa</taxon>
        <taxon>Arthropoda</taxon>
        <taxon>Crustacea</taxon>
        <taxon>Multicrustacea</taxon>
        <taxon>Malacostraca</taxon>
        <taxon>Eumalacostraca</taxon>
        <taxon>Eucarida</taxon>
        <taxon>Decapoda</taxon>
        <taxon>Pleocyemata</taxon>
        <taxon>Astacidea</taxon>
        <taxon>Astacoidea</taxon>
        <taxon>Cambaridae</taxon>
        <taxon>Faxonius</taxon>
    </lineage>
</organism>
<evidence type="ECO:0000256" key="5">
    <source>
        <dbReference type="ARBA" id="ARBA00021008"/>
    </source>
</evidence>
<evidence type="ECO:0000256" key="18">
    <source>
        <dbReference type="RuleBase" id="RU003403"/>
    </source>
</evidence>
<keyword evidence="6" id="KW-0813">Transport</keyword>
<evidence type="ECO:0000256" key="3">
    <source>
        <dbReference type="ARBA" id="ARBA00007012"/>
    </source>
</evidence>